<proteinExistence type="predicted"/>
<protein>
    <submittedName>
        <fullName evidence="1">Uncharacterized protein</fullName>
    </submittedName>
</protein>
<sequence>MLGAGGLSFMGSRIVSLRELHRFDRRWLPSPGPKAYRLCYFYRPTLTSRSSFGDVGRHRGGHPSRTWRAPWDEFVDGRRAWIPILSHQHVQAKLNLGSQRVTDHYPERRPIDLQLKMEARAENPA</sequence>
<accession>A0A4R8QGR1</accession>
<dbReference type="Proteomes" id="UP000295083">
    <property type="component" value="Unassembled WGS sequence"/>
</dbReference>
<evidence type="ECO:0000313" key="2">
    <source>
        <dbReference type="Proteomes" id="UP000295083"/>
    </source>
</evidence>
<comment type="caution">
    <text evidence="1">The sequence shown here is derived from an EMBL/GenBank/DDBJ whole genome shotgun (WGS) entry which is preliminary data.</text>
</comment>
<gene>
    <name evidence="1" type="ORF">C8035_v007787</name>
</gene>
<dbReference type="EMBL" id="QAPG01000019">
    <property type="protein sequence ID" value="TDZ38057.1"/>
    <property type="molecule type" value="Genomic_DNA"/>
</dbReference>
<evidence type="ECO:0000313" key="1">
    <source>
        <dbReference type="EMBL" id="TDZ38057.1"/>
    </source>
</evidence>
<name>A0A4R8QGR1_9PEZI</name>
<dbReference type="AlphaFoldDB" id="A0A4R8QGR1"/>
<keyword evidence="2" id="KW-1185">Reference proteome</keyword>
<reference evidence="1 2" key="1">
    <citation type="submission" date="2018-11" db="EMBL/GenBank/DDBJ databases">
        <title>Genome sequence and assembly of Colletotrichum spinosum.</title>
        <authorList>
            <person name="Gan P."/>
            <person name="Shirasu K."/>
        </authorList>
    </citation>
    <scope>NUCLEOTIDE SEQUENCE [LARGE SCALE GENOMIC DNA]</scope>
    <source>
        <strain evidence="1 2">CBS 515.97</strain>
    </source>
</reference>
<organism evidence="1 2">
    <name type="scientific">Colletotrichum spinosum</name>
    <dbReference type="NCBI Taxonomy" id="1347390"/>
    <lineage>
        <taxon>Eukaryota</taxon>
        <taxon>Fungi</taxon>
        <taxon>Dikarya</taxon>
        <taxon>Ascomycota</taxon>
        <taxon>Pezizomycotina</taxon>
        <taxon>Sordariomycetes</taxon>
        <taxon>Hypocreomycetidae</taxon>
        <taxon>Glomerellales</taxon>
        <taxon>Glomerellaceae</taxon>
        <taxon>Colletotrichum</taxon>
        <taxon>Colletotrichum orbiculare species complex</taxon>
    </lineage>
</organism>